<dbReference type="AlphaFoldDB" id="A0AAV1E5G9"/>
<evidence type="ECO:0000313" key="2">
    <source>
        <dbReference type="Proteomes" id="UP001161247"/>
    </source>
</evidence>
<protein>
    <submittedName>
        <fullName evidence="1">OLC1v1014791C1</fullName>
    </submittedName>
</protein>
<organism evidence="1 2">
    <name type="scientific">Oldenlandia corymbosa var. corymbosa</name>
    <dbReference type="NCBI Taxonomy" id="529605"/>
    <lineage>
        <taxon>Eukaryota</taxon>
        <taxon>Viridiplantae</taxon>
        <taxon>Streptophyta</taxon>
        <taxon>Embryophyta</taxon>
        <taxon>Tracheophyta</taxon>
        <taxon>Spermatophyta</taxon>
        <taxon>Magnoliopsida</taxon>
        <taxon>eudicotyledons</taxon>
        <taxon>Gunneridae</taxon>
        <taxon>Pentapetalae</taxon>
        <taxon>asterids</taxon>
        <taxon>lamiids</taxon>
        <taxon>Gentianales</taxon>
        <taxon>Rubiaceae</taxon>
        <taxon>Rubioideae</taxon>
        <taxon>Spermacoceae</taxon>
        <taxon>Hedyotis-Oldenlandia complex</taxon>
        <taxon>Oldenlandia</taxon>
    </lineage>
</organism>
<keyword evidence="2" id="KW-1185">Reference proteome</keyword>
<dbReference type="EMBL" id="OX459124">
    <property type="protein sequence ID" value="CAI9114138.1"/>
    <property type="molecule type" value="Genomic_DNA"/>
</dbReference>
<reference evidence="1" key="1">
    <citation type="submission" date="2023-03" db="EMBL/GenBank/DDBJ databases">
        <authorList>
            <person name="Julca I."/>
        </authorList>
    </citation>
    <scope>NUCLEOTIDE SEQUENCE</scope>
</reference>
<proteinExistence type="predicted"/>
<dbReference type="Proteomes" id="UP001161247">
    <property type="component" value="Chromosome 7"/>
</dbReference>
<evidence type="ECO:0000313" key="1">
    <source>
        <dbReference type="EMBL" id="CAI9114138.1"/>
    </source>
</evidence>
<gene>
    <name evidence="1" type="ORF">OLC1_LOCUS20980</name>
</gene>
<accession>A0AAV1E5G9</accession>
<name>A0AAV1E5G9_OLDCO</name>
<sequence>MQNLCLNGQNHLLHKCKFSLLPCESSTTTESFRSDQPKFEKGNTALGFLLEEGGIVVAADHSSKLSKTPNIVTEFSHMLATISEEPLSIGILIAVWNQSEKGLNGDGEVIKGDVLDTGSGSGPAAAMVYEERGVSLRSQKRKPRMTAFHLGIDGCKKLHKDSMEEWYQEHIKVPRTRFEIIGKGW</sequence>